<feature type="transmembrane region" description="Helical" evidence="9">
    <location>
        <begin position="213"/>
        <end position="233"/>
    </location>
</feature>
<sequence length="401" mass="45025">MDAKKPLLSSEEDLRHKRRRRGPSVTSLRGDFLSKLPEKVRCGLDPEAPFQVDLSKTIGLIEGEKEYYEKQFAALKSFEEVDSLQSVNANDNEEQDLIEQAQHERAINISNSANIFLLVLKIYATVQSGSLAIAASTLDSLLDLMAGGILWFTHLSMKSINIYKYPIGKLRVQPVGIIIFAAIMATLGFQVLIQAVEQLIRNSPSEKMSDFQLIWLYAIMLTATTVKLILYIYCRSSGNKIVRAYAKDHYFDVVTNVVGLVAAVLGDEFYWWIDPAGAIVLAVYTITNWSGTVIENAVSLVGQSAPPDFLQTLTYLVLRHHPKISRVDTVRAYTFGVLYFVEVDIELPEDLPLKEAHGIGESLQIKIEELPEVERAFVHLDYECDHKPEHSVLSRLPNSQP</sequence>
<dbReference type="FunFam" id="3.30.70.1350:FF:000005">
    <property type="entry name" value="Metal tolerance protein 4"/>
    <property type="match status" value="1"/>
</dbReference>
<dbReference type="InterPro" id="IPR050291">
    <property type="entry name" value="CDF_Transporter"/>
</dbReference>
<evidence type="ECO:0000256" key="8">
    <source>
        <dbReference type="SAM" id="MobiDB-lite"/>
    </source>
</evidence>
<evidence type="ECO:0000256" key="9">
    <source>
        <dbReference type="SAM" id="Phobius"/>
    </source>
</evidence>
<keyword evidence="5 9" id="KW-0812">Transmembrane</keyword>
<feature type="transmembrane region" description="Helical" evidence="9">
    <location>
        <begin position="175"/>
        <end position="193"/>
    </location>
</feature>
<gene>
    <name evidence="12" type="ORF">QVD17_37499</name>
</gene>
<dbReference type="InterPro" id="IPR027469">
    <property type="entry name" value="Cation_efflux_TMD_sf"/>
</dbReference>
<comment type="function">
    <text evidence="1">Involved in sequestration of excess metal in the cytoplasm into vacuoles to maintain metal homeostasis.</text>
</comment>
<dbReference type="InterPro" id="IPR027470">
    <property type="entry name" value="Cation_efflux_CTD"/>
</dbReference>
<dbReference type="PANTHER" id="PTHR43840">
    <property type="entry name" value="MITOCHONDRIAL METAL TRANSPORTER 1-RELATED"/>
    <property type="match status" value="1"/>
</dbReference>
<evidence type="ECO:0000259" key="10">
    <source>
        <dbReference type="Pfam" id="PF01545"/>
    </source>
</evidence>
<dbReference type="Proteomes" id="UP001229421">
    <property type="component" value="Unassembled WGS sequence"/>
</dbReference>
<keyword evidence="6 9" id="KW-1133">Transmembrane helix</keyword>
<comment type="caution">
    <text evidence="12">The sequence shown here is derived from an EMBL/GenBank/DDBJ whole genome shotgun (WGS) entry which is preliminary data.</text>
</comment>
<reference evidence="12" key="1">
    <citation type="journal article" date="2023" name="bioRxiv">
        <title>Improved chromosome-level genome assembly for marigold (Tagetes erecta).</title>
        <authorList>
            <person name="Jiang F."/>
            <person name="Yuan L."/>
            <person name="Wang S."/>
            <person name="Wang H."/>
            <person name="Xu D."/>
            <person name="Wang A."/>
            <person name="Fan W."/>
        </authorList>
    </citation>
    <scope>NUCLEOTIDE SEQUENCE</scope>
    <source>
        <strain evidence="12">WSJ</strain>
        <tissue evidence="12">Leaf</tissue>
    </source>
</reference>
<accession>A0AAD8NJX4</accession>
<evidence type="ECO:0000256" key="5">
    <source>
        <dbReference type="ARBA" id="ARBA00022692"/>
    </source>
</evidence>
<dbReference type="GO" id="GO:0005384">
    <property type="term" value="F:manganese ion transmembrane transporter activity"/>
    <property type="evidence" value="ECO:0007669"/>
    <property type="project" value="TreeGrafter"/>
</dbReference>
<dbReference type="Gene3D" id="1.20.1510.10">
    <property type="entry name" value="Cation efflux protein transmembrane domain"/>
    <property type="match status" value="1"/>
</dbReference>
<evidence type="ECO:0008006" key="14">
    <source>
        <dbReference type="Google" id="ProtNLM"/>
    </source>
</evidence>
<keyword evidence="4" id="KW-0926">Vacuole</keyword>
<dbReference type="SUPFAM" id="SSF161111">
    <property type="entry name" value="Cation efflux protein transmembrane domain-like"/>
    <property type="match status" value="1"/>
</dbReference>
<dbReference type="InterPro" id="IPR058533">
    <property type="entry name" value="Cation_efflux_TM"/>
</dbReference>
<dbReference type="FunFam" id="1.20.1510.10:FF:000015">
    <property type="entry name" value="Metal tolerance protein 4"/>
    <property type="match status" value="1"/>
</dbReference>
<evidence type="ECO:0000313" key="12">
    <source>
        <dbReference type="EMBL" id="KAK1410956.1"/>
    </source>
</evidence>
<proteinExistence type="predicted"/>
<keyword evidence="13" id="KW-1185">Reference proteome</keyword>
<dbReference type="GO" id="GO:0005774">
    <property type="term" value="C:vacuolar membrane"/>
    <property type="evidence" value="ECO:0007669"/>
    <property type="project" value="UniProtKB-SubCell"/>
</dbReference>
<feature type="domain" description="Cation efflux protein transmembrane" evidence="10">
    <location>
        <begin position="110"/>
        <end position="301"/>
    </location>
</feature>
<keyword evidence="7 9" id="KW-0472">Membrane</keyword>
<protein>
    <recommendedName>
        <fullName evidence="14">Cation efflux protein cytoplasmic domain-containing protein</fullName>
    </recommendedName>
</protein>
<dbReference type="AlphaFoldDB" id="A0AAD8NJX4"/>
<feature type="domain" description="Cation efflux protein cytoplasmic" evidence="11">
    <location>
        <begin position="317"/>
        <end position="381"/>
    </location>
</feature>
<dbReference type="Gene3D" id="3.30.70.1350">
    <property type="entry name" value="Cation efflux protein, cytoplasmic domain"/>
    <property type="match status" value="1"/>
</dbReference>
<keyword evidence="3" id="KW-0813">Transport</keyword>
<comment type="subcellular location">
    <subcellularLocation>
        <location evidence="2">Vacuole membrane</location>
        <topology evidence="2">Multi-pass membrane protein</topology>
    </subcellularLocation>
</comment>
<feature type="region of interest" description="Disordered" evidence="8">
    <location>
        <begin position="1"/>
        <end position="30"/>
    </location>
</feature>
<name>A0AAD8NJX4_TARER</name>
<evidence type="ECO:0000313" key="13">
    <source>
        <dbReference type="Proteomes" id="UP001229421"/>
    </source>
</evidence>
<dbReference type="PANTHER" id="PTHR43840:SF45">
    <property type="entry name" value="METAL TOLERANCE PROTEIN C3-RELATED"/>
    <property type="match status" value="1"/>
</dbReference>
<dbReference type="InterPro" id="IPR036837">
    <property type="entry name" value="Cation_efflux_CTD_sf"/>
</dbReference>
<organism evidence="12 13">
    <name type="scientific">Tagetes erecta</name>
    <name type="common">African marigold</name>
    <dbReference type="NCBI Taxonomy" id="13708"/>
    <lineage>
        <taxon>Eukaryota</taxon>
        <taxon>Viridiplantae</taxon>
        <taxon>Streptophyta</taxon>
        <taxon>Embryophyta</taxon>
        <taxon>Tracheophyta</taxon>
        <taxon>Spermatophyta</taxon>
        <taxon>Magnoliopsida</taxon>
        <taxon>eudicotyledons</taxon>
        <taxon>Gunneridae</taxon>
        <taxon>Pentapetalae</taxon>
        <taxon>asterids</taxon>
        <taxon>campanulids</taxon>
        <taxon>Asterales</taxon>
        <taxon>Asteraceae</taxon>
        <taxon>Asteroideae</taxon>
        <taxon>Heliantheae alliance</taxon>
        <taxon>Tageteae</taxon>
        <taxon>Tagetes</taxon>
    </lineage>
</organism>
<dbReference type="Pfam" id="PF16916">
    <property type="entry name" value="ZT_dimer"/>
    <property type="match status" value="1"/>
</dbReference>
<evidence type="ECO:0000256" key="4">
    <source>
        <dbReference type="ARBA" id="ARBA00022554"/>
    </source>
</evidence>
<evidence type="ECO:0000256" key="1">
    <source>
        <dbReference type="ARBA" id="ARBA00003168"/>
    </source>
</evidence>
<evidence type="ECO:0000256" key="2">
    <source>
        <dbReference type="ARBA" id="ARBA00004128"/>
    </source>
</evidence>
<evidence type="ECO:0000256" key="3">
    <source>
        <dbReference type="ARBA" id="ARBA00022448"/>
    </source>
</evidence>
<dbReference type="Pfam" id="PF01545">
    <property type="entry name" value="Cation_efflux"/>
    <property type="match status" value="1"/>
</dbReference>
<evidence type="ECO:0000259" key="11">
    <source>
        <dbReference type="Pfam" id="PF16916"/>
    </source>
</evidence>
<dbReference type="SUPFAM" id="SSF160240">
    <property type="entry name" value="Cation efflux protein cytoplasmic domain-like"/>
    <property type="match status" value="1"/>
</dbReference>
<dbReference type="InterPro" id="IPR002524">
    <property type="entry name" value="Cation_efflux"/>
</dbReference>
<dbReference type="EMBL" id="JAUHHV010000010">
    <property type="protein sequence ID" value="KAK1410956.1"/>
    <property type="molecule type" value="Genomic_DNA"/>
</dbReference>
<dbReference type="NCBIfam" id="TIGR01297">
    <property type="entry name" value="CDF"/>
    <property type="match status" value="1"/>
</dbReference>
<evidence type="ECO:0000256" key="7">
    <source>
        <dbReference type="ARBA" id="ARBA00023136"/>
    </source>
</evidence>
<evidence type="ECO:0000256" key="6">
    <source>
        <dbReference type="ARBA" id="ARBA00022989"/>
    </source>
</evidence>